<name>A0A4S8MA10_DENBC</name>
<dbReference type="Proteomes" id="UP000297245">
    <property type="component" value="Unassembled WGS sequence"/>
</dbReference>
<keyword evidence="4" id="KW-1185">Reference proteome</keyword>
<gene>
    <name evidence="3" type="ORF">K435DRAFT_856282</name>
</gene>
<protein>
    <submittedName>
        <fullName evidence="3">Uncharacterized protein</fullName>
    </submittedName>
</protein>
<dbReference type="OrthoDB" id="3066004at2759"/>
<accession>A0A4S8MA10</accession>
<feature type="compositionally biased region" description="Pro residues" evidence="1">
    <location>
        <begin position="285"/>
        <end position="299"/>
    </location>
</feature>
<feature type="compositionally biased region" description="Pro residues" evidence="1">
    <location>
        <begin position="232"/>
        <end position="246"/>
    </location>
</feature>
<feature type="region of interest" description="Disordered" evidence="1">
    <location>
        <begin position="216"/>
        <end position="312"/>
    </location>
</feature>
<reference evidence="3 4" key="1">
    <citation type="journal article" date="2019" name="Nat. Ecol. Evol.">
        <title>Megaphylogeny resolves global patterns of mushroom evolution.</title>
        <authorList>
            <person name="Varga T."/>
            <person name="Krizsan K."/>
            <person name="Foldi C."/>
            <person name="Dima B."/>
            <person name="Sanchez-Garcia M."/>
            <person name="Sanchez-Ramirez S."/>
            <person name="Szollosi G.J."/>
            <person name="Szarkandi J.G."/>
            <person name="Papp V."/>
            <person name="Albert L."/>
            <person name="Andreopoulos W."/>
            <person name="Angelini C."/>
            <person name="Antonin V."/>
            <person name="Barry K.W."/>
            <person name="Bougher N.L."/>
            <person name="Buchanan P."/>
            <person name="Buyck B."/>
            <person name="Bense V."/>
            <person name="Catcheside P."/>
            <person name="Chovatia M."/>
            <person name="Cooper J."/>
            <person name="Damon W."/>
            <person name="Desjardin D."/>
            <person name="Finy P."/>
            <person name="Geml J."/>
            <person name="Haridas S."/>
            <person name="Hughes K."/>
            <person name="Justo A."/>
            <person name="Karasinski D."/>
            <person name="Kautmanova I."/>
            <person name="Kiss B."/>
            <person name="Kocsube S."/>
            <person name="Kotiranta H."/>
            <person name="LaButti K.M."/>
            <person name="Lechner B.E."/>
            <person name="Liimatainen K."/>
            <person name="Lipzen A."/>
            <person name="Lukacs Z."/>
            <person name="Mihaltcheva S."/>
            <person name="Morgado L.N."/>
            <person name="Niskanen T."/>
            <person name="Noordeloos M.E."/>
            <person name="Ohm R.A."/>
            <person name="Ortiz-Santana B."/>
            <person name="Ovrebo C."/>
            <person name="Racz N."/>
            <person name="Riley R."/>
            <person name="Savchenko A."/>
            <person name="Shiryaev A."/>
            <person name="Soop K."/>
            <person name="Spirin V."/>
            <person name="Szebenyi C."/>
            <person name="Tomsovsky M."/>
            <person name="Tulloss R.E."/>
            <person name="Uehling J."/>
            <person name="Grigoriev I.V."/>
            <person name="Vagvolgyi C."/>
            <person name="Papp T."/>
            <person name="Martin F.M."/>
            <person name="Miettinen O."/>
            <person name="Hibbett D.S."/>
            <person name="Nagy L.G."/>
        </authorList>
    </citation>
    <scope>NUCLEOTIDE SEQUENCE [LARGE SCALE GENOMIC DNA]</scope>
    <source>
        <strain evidence="3 4">CBS 962.96</strain>
    </source>
</reference>
<feature type="transmembrane region" description="Helical" evidence="2">
    <location>
        <begin position="6"/>
        <end position="27"/>
    </location>
</feature>
<keyword evidence="2" id="KW-0812">Transmembrane</keyword>
<feature type="compositionally biased region" description="Pro residues" evidence="1">
    <location>
        <begin position="264"/>
        <end position="273"/>
    </location>
</feature>
<feature type="compositionally biased region" description="Low complexity" evidence="1">
    <location>
        <begin position="221"/>
        <end position="231"/>
    </location>
</feature>
<proteinExistence type="predicted"/>
<evidence type="ECO:0000256" key="2">
    <source>
        <dbReference type="SAM" id="Phobius"/>
    </source>
</evidence>
<keyword evidence="2" id="KW-0472">Membrane</keyword>
<evidence type="ECO:0000313" key="3">
    <source>
        <dbReference type="EMBL" id="THU98748.1"/>
    </source>
</evidence>
<evidence type="ECO:0000256" key="1">
    <source>
        <dbReference type="SAM" id="MobiDB-lite"/>
    </source>
</evidence>
<organism evidence="3 4">
    <name type="scientific">Dendrothele bispora (strain CBS 962.96)</name>
    <dbReference type="NCBI Taxonomy" id="1314807"/>
    <lineage>
        <taxon>Eukaryota</taxon>
        <taxon>Fungi</taxon>
        <taxon>Dikarya</taxon>
        <taxon>Basidiomycota</taxon>
        <taxon>Agaricomycotina</taxon>
        <taxon>Agaricomycetes</taxon>
        <taxon>Agaricomycetidae</taxon>
        <taxon>Agaricales</taxon>
        <taxon>Agaricales incertae sedis</taxon>
        <taxon>Dendrothele</taxon>
    </lineage>
</organism>
<evidence type="ECO:0000313" key="4">
    <source>
        <dbReference type="Proteomes" id="UP000297245"/>
    </source>
</evidence>
<keyword evidence="2" id="KW-1133">Transmembrane helix</keyword>
<feature type="compositionally biased region" description="Low complexity" evidence="1">
    <location>
        <begin position="274"/>
        <end position="284"/>
    </location>
</feature>
<sequence>MAPFPNPLTGIIVATILWFIISAFTLLDALTSNKLLLVPPLHSTPADSAVERAYVFDVHYEAGVYEGLVLTQLELAAGGCVETIALIVIVPDTVPQYQESPLEVALLLSNLLVSHLVLVAPDSLTHHLHRQLATNHHDPILTVPQQIDDNGTVIFDRFFDGVKDWDPCDLQPCPNRYHPYPPVIQPEDRSWAVLVNQSQEDFIRGDLQRIAQPVPQQLTFPPSGLSASGSEPPEPPEQPAQPPADPPAGSSSQEDPSTSVVNPPKEPTPPPAQPSTHPSRNPSRRPTPTPSPPPSPPPATDDLDSDDETMSKATKAFDKVTKLKADGSNWGTWATRVEHAATSIGYSDYLDAVPADSKKQEDADLLNAMIGRLPDSIFRRY</sequence>
<dbReference type="EMBL" id="ML179130">
    <property type="protein sequence ID" value="THU98748.1"/>
    <property type="molecule type" value="Genomic_DNA"/>
</dbReference>
<dbReference type="AlphaFoldDB" id="A0A4S8MA10"/>